<gene>
    <name evidence="7" type="ORF">SAMN05518684_11364</name>
</gene>
<dbReference type="Gene3D" id="3.20.20.150">
    <property type="entry name" value="Divalent-metal-dependent TIM barrel enzymes"/>
    <property type="match status" value="1"/>
</dbReference>
<reference evidence="8" key="1">
    <citation type="submission" date="2016-10" db="EMBL/GenBank/DDBJ databases">
        <authorList>
            <person name="Varghese N."/>
            <person name="Submissions S."/>
        </authorList>
    </citation>
    <scope>NUCLEOTIDE SEQUENCE [LARGE SCALE GENOMIC DNA]</scope>
    <source>
        <strain evidence="8">S9</strain>
    </source>
</reference>
<dbReference type="GO" id="GO:0004519">
    <property type="term" value="F:endonuclease activity"/>
    <property type="evidence" value="ECO:0007669"/>
    <property type="project" value="UniProtKB-KW"/>
</dbReference>
<dbReference type="GO" id="GO:0006289">
    <property type="term" value="P:nucleotide-excision repair"/>
    <property type="evidence" value="ECO:0007669"/>
    <property type="project" value="InterPro"/>
</dbReference>
<dbReference type="RefSeq" id="WP_093054011.1">
    <property type="nucleotide sequence ID" value="NZ_FOGT01000013.1"/>
</dbReference>
<keyword evidence="8" id="KW-1185">Reference proteome</keyword>
<keyword evidence="1" id="KW-0540">Nuclease</keyword>
<dbReference type="PANTHER" id="PTHR31290:SF5">
    <property type="entry name" value="UV-DAMAGE ENDONUCLEASE"/>
    <property type="match status" value="1"/>
</dbReference>
<organism evidence="7 8">
    <name type="scientific">Salipaludibacillus aurantiacus</name>
    <dbReference type="NCBI Taxonomy" id="1601833"/>
    <lineage>
        <taxon>Bacteria</taxon>
        <taxon>Bacillati</taxon>
        <taxon>Bacillota</taxon>
        <taxon>Bacilli</taxon>
        <taxon>Bacillales</taxon>
        <taxon>Bacillaceae</taxon>
    </lineage>
</organism>
<accession>A0A1H9VYR4</accession>
<keyword evidence="6" id="KW-0234">DNA repair</keyword>
<dbReference type="InterPro" id="IPR036237">
    <property type="entry name" value="Xyl_isomerase-like_sf"/>
</dbReference>
<dbReference type="GO" id="GO:0009411">
    <property type="term" value="P:response to UV"/>
    <property type="evidence" value="ECO:0007669"/>
    <property type="project" value="InterPro"/>
</dbReference>
<dbReference type="OrthoDB" id="9782576at2"/>
<dbReference type="NCBIfam" id="TIGR00629">
    <property type="entry name" value="uvde"/>
    <property type="match status" value="1"/>
</dbReference>
<dbReference type="InterPro" id="IPR004601">
    <property type="entry name" value="UvdE"/>
</dbReference>
<keyword evidence="5" id="KW-0378">Hydrolase</keyword>
<dbReference type="GO" id="GO:0016787">
    <property type="term" value="F:hydrolase activity"/>
    <property type="evidence" value="ECO:0007669"/>
    <property type="project" value="UniProtKB-KW"/>
</dbReference>
<keyword evidence="4" id="KW-0228">DNA excision</keyword>
<sequence length="322" mass="37616">MTVYRLGYVAMSVNLQNASPSQTMTLKSFKKINDWEAAVRRLERIAKSNIQNCLRLLKHNKAHEVDFFRLSSRLVPLATHEELTKWDYMAALKESLKELGRFSEANGMRVDFHPDHFVVLNSPDKEIFQVSLDVLKYHYLLLRYMGLSPDHRCVIHLGGRYADKEQSLERFIDHWAEVPKGIQKMLIIENDDTSYTLENCLYVCEKLNIPQVFDIHHHLANHDGESWEDHWPRVVNSWSHSPLPVKMHISSPKSEKEFKAHADYVDVDLLLDFVKKTNGSAEQIDCMIEAKKKDNALFKLTNELKKHPNIEMQTQSSFRWKD</sequence>
<evidence type="ECO:0000256" key="1">
    <source>
        <dbReference type="ARBA" id="ARBA00022722"/>
    </source>
</evidence>
<keyword evidence="2 7" id="KW-0255">Endonuclease</keyword>
<dbReference type="Proteomes" id="UP000198571">
    <property type="component" value="Unassembled WGS sequence"/>
</dbReference>
<dbReference type="STRING" id="1601833.SAMN05518684_11364"/>
<name>A0A1H9VYR4_9BACI</name>
<proteinExistence type="predicted"/>
<dbReference type="AlphaFoldDB" id="A0A1H9VYR4"/>
<evidence type="ECO:0000256" key="2">
    <source>
        <dbReference type="ARBA" id="ARBA00022759"/>
    </source>
</evidence>
<dbReference type="SUPFAM" id="SSF51658">
    <property type="entry name" value="Xylose isomerase-like"/>
    <property type="match status" value="1"/>
</dbReference>
<protein>
    <submittedName>
        <fullName evidence="7">UV DNA damage endonuclease</fullName>
    </submittedName>
</protein>
<evidence type="ECO:0000256" key="3">
    <source>
        <dbReference type="ARBA" id="ARBA00022763"/>
    </source>
</evidence>
<evidence type="ECO:0000256" key="4">
    <source>
        <dbReference type="ARBA" id="ARBA00022769"/>
    </source>
</evidence>
<evidence type="ECO:0000256" key="5">
    <source>
        <dbReference type="ARBA" id="ARBA00022801"/>
    </source>
</evidence>
<evidence type="ECO:0000313" key="8">
    <source>
        <dbReference type="Proteomes" id="UP000198571"/>
    </source>
</evidence>
<dbReference type="Pfam" id="PF03851">
    <property type="entry name" value="UvdE"/>
    <property type="match status" value="1"/>
</dbReference>
<keyword evidence="3" id="KW-0227">DNA damage</keyword>
<dbReference type="EMBL" id="FOGT01000013">
    <property type="protein sequence ID" value="SES26664.1"/>
    <property type="molecule type" value="Genomic_DNA"/>
</dbReference>
<dbReference type="PANTHER" id="PTHR31290">
    <property type="entry name" value="UV-DAMAGE ENDONUCLEASE"/>
    <property type="match status" value="1"/>
</dbReference>
<evidence type="ECO:0000313" key="7">
    <source>
        <dbReference type="EMBL" id="SES26664.1"/>
    </source>
</evidence>
<evidence type="ECO:0000256" key="6">
    <source>
        <dbReference type="ARBA" id="ARBA00023204"/>
    </source>
</evidence>